<reference evidence="3 4" key="1">
    <citation type="submission" date="2015-01" db="EMBL/GenBank/DDBJ databases">
        <title>Draft genome sequence of Leucobacter komagatae strain VKM ST2845.</title>
        <authorList>
            <person name="Karlyshev A.V."/>
            <person name="Kudryashova E.B."/>
        </authorList>
    </citation>
    <scope>NUCLEOTIDE SEQUENCE [LARGE SCALE GENOMIC DNA]</scope>
    <source>
        <strain evidence="3 4">VKM ST2845</strain>
    </source>
</reference>
<comment type="caution">
    <text evidence="3">The sequence shown here is derived from an EMBL/GenBank/DDBJ whole genome shotgun (WGS) entry which is preliminary data.</text>
</comment>
<feature type="domain" description="Methyltransferase" evidence="2">
    <location>
        <begin position="44"/>
        <end position="143"/>
    </location>
</feature>
<dbReference type="Gene3D" id="3.40.50.150">
    <property type="entry name" value="Vaccinia Virus protein VP39"/>
    <property type="match status" value="1"/>
</dbReference>
<dbReference type="SUPFAM" id="SSF53335">
    <property type="entry name" value="S-adenosyl-L-methionine-dependent methyltransferases"/>
    <property type="match status" value="1"/>
</dbReference>
<dbReference type="AlphaFoldDB" id="A0A0D0HX29"/>
<dbReference type="Proteomes" id="UP000032120">
    <property type="component" value="Unassembled WGS sequence"/>
</dbReference>
<dbReference type="GO" id="GO:0016740">
    <property type="term" value="F:transferase activity"/>
    <property type="evidence" value="ECO:0007669"/>
    <property type="project" value="UniProtKB-KW"/>
</dbReference>
<dbReference type="CDD" id="cd02440">
    <property type="entry name" value="AdoMet_MTases"/>
    <property type="match status" value="1"/>
</dbReference>
<dbReference type="InterPro" id="IPR041698">
    <property type="entry name" value="Methyltransf_25"/>
</dbReference>
<evidence type="ECO:0000313" key="3">
    <source>
        <dbReference type="EMBL" id="KIP52181.1"/>
    </source>
</evidence>
<dbReference type="InterPro" id="IPR029063">
    <property type="entry name" value="SAM-dependent_MTases_sf"/>
</dbReference>
<dbReference type="RefSeq" id="WP_042544487.1">
    <property type="nucleotide sequence ID" value="NZ_JXSQ01000014.1"/>
</dbReference>
<dbReference type="PANTHER" id="PTHR43861">
    <property type="entry name" value="TRANS-ACONITATE 2-METHYLTRANSFERASE-RELATED"/>
    <property type="match status" value="1"/>
</dbReference>
<dbReference type="EMBL" id="JXSQ01000014">
    <property type="protein sequence ID" value="KIP52181.1"/>
    <property type="molecule type" value="Genomic_DNA"/>
</dbReference>
<dbReference type="OrthoDB" id="9786503at2"/>
<keyword evidence="1" id="KW-0808">Transferase</keyword>
<evidence type="ECO:0000259" key="2">
    <source>
        <dbReference type="Pfam" id="PF13649"/>
    </source>
</evidence>
<accession>A0A0D0HX29</accession>
<dbReference type="Pfam" id="PF13649">
    <property type="entry name" value="Methyltransf_25"/>
    <property type="match status" value="1"/>
</dbReference>
<evidence type="ECO:0000256" key="1">
    <source>
        <dbReference type="ARBA" id="ARBA00022679"/>
    </source>
</evidence>
<sequence>MNDANLDPAAFWEQRYGEADRVWSGRVNAALAAVAGDLQPGRSLDLGCGEGGDVLWLAARGWEATGIDLSPTAVGRAEAEAESRGLSATFVAADLTDWVGKPAAVDGSDRPFDLVSASFLQSPTQLPRREVLRAAAARVAPGGRLVVVAHGAPPSWAKGDEHAHHGPSSFPTPTTELADLALDAASWRVEIAEIRERSAVGPNGEHGSHFDSVIVCKNSVVLPEETPM</sequence>
<name>A0A0D0HX29_9MICO</name>
<protein>
    <recommendedName>
        <fullName evidence="2">Methyltransferase domain-containing protein</fullName>
    </recommendedName>
</protein>
<evidence type="ECO:0000313" key="4">
    <source>
        <dbReference type="Proteomes" id="UP000032120"/>
    </source>
</evidence>
<organism evidence="3 4">
    <name type="scientific">Leucobacter komagatae</name>
    <dbReference type="NCBI Taxonomy" id="55969"/>
    <lineage>
        <taxon>Bacteria</taxon>
        <taxon>Bacillati</taxon>
        <taxon>Actinomycetota</taxon>
        <taxon>Actinomycetes</taxon>
        <taxon>Micrococcales</taxon>
        <taxon>Microbacteriaceae</taxon>
        <taxon>Leucobacter</taxon>
    </lineage>
</organism>
<keyword evidence="4" id="KW-1185">Reference proteome</keyword>
<gene>
    <name evidence="3" type="ORF">SD72_10945</name>
</gene>
<proteinExistence type="predicted"/>